<dbReference type="SUPFAM" id="SSF49265">
    <property type="entry name" value="Fibronectin type III"/>
    <property type="match status" value="1"/>
</dbReference>
<protein>
    <submittedName>
        <fullName evidence="1">Uncharacterized protein</fullName>
    </submittedName>
</protein>
<keyword evidence="2" id="KW-1185">Reference proteome</keyword>
<proteinExistence type="predicted"/>
<evidence type="ECO:0000313" key="2">
    <source>
        <dbReference type="Proteomes" id="UP001164746"/>
    </source>
</evidence>
<dbReference type="InterPro" id="IPR036116">
    <property type="entry name" value="FN3_sf"/>
</dbReference>
<dbReference type="PANTHER" id="PTHR16897">
    <property type="entry name" value="OS10G0105400 PROTEIN"/>
    <property type="match status" value="1"/>
</dbReference>
<sequence length="745" mass="81888">MEDCATDLDFIDWTDEISACWSGVFSEQQSDIQHYSVALGTSPNVDDVFASQNMGLNTNISIGNLTLEHAVRYFFTVTAVNTAGLHTSVLSDGFIVDTTPPSEGVVFNTIIHKNVAYQSSVTSLGISWHGFQDHCSGIKSYFVAVVEKQPPDSDTNFTQVGLRTTFTFKDVDLIPGSVYYGVVKAIDAAGHESDLIVSPGVIIDPSPPKGYDCNIFENTGVIVLLDNSQDNWTKTIVAQLEKDAVYRIEGSIENTDVESVTLHINRLMTRIQTSLNHKQKTEFSYTFVSIESGAQNISISVEHNNINIKILETIHLHRCASIIENKSKALHVRQIRHDSVAVTAMIDDKESDLKMVQIGAGTTPGGFQIQPLTAMHADIMIGIIKGHLLHAMKVYTTVIAENHAGLTSVFQSTEPIIIDHTSPLITDLEASATVVFVNNSGEIASRVQVNATWNVLDDESNIKHCICSIGMLPYKDNIQDQWYADTLSSCESNLLQLKHGDKVWVNINCVNNVELATTKTVASNTVSMDFISSNQATVNILPVNEGLISTIPISVGQTKIQSNTSFVQISWSEFEDTSGITFYEYCISDDRNTTIVEWTNVHLKTVATARGLTLHNTETLKVHVRATNTGQHTSEAVYASLFTISQPPALSGIPMLASRNEHIIHIDWEQAFDTLPKIPVVYSLVVGSKDGFTDILDLSYYTGNTYDIVAPSSTIISPKISELFFSITCTYPTGISSVYRTIFTM</sequence>
<dbReference type="InterPro" id="IPR003961">
    <property type="entry name" value="FN3_dom"/>
</dbReference>
<reference evidence="1" key="1">
    <citation type="submission" date="2022-11" db="EMBL/GenBank/DDBJ databases">
        <title>Centuries of genome instability and evolution in soft-shell clam transmissible cancer (bioRxiv).</title>
        <authorList>
            <person name="Hart S.F.M."/>
            <person name="Yonemitsu M.A."/>
            <person name="Giersch R.M."/>
            <person name="Beal B.F."/>
            <person name="Arriagada G."/>
            <person name="Davis B.W."/>
            <person name="Ostrander E.A."/>
            <person name="Goff S.P."/>
            <person name="Metzger M.J."/>
        </authorList>
    </citation>
    <scope>NUCLEOTIDE SEQUENCE</scope>
    <source>
        <strain evidence="1">MELC-2E11</strain>
        <tissue evidence="1">Siphon/mantle</tissue>
    </source>
</reference>
<organism evidence="1 2">
    <name type="scientific">Mya arenaria</name>
    <name type="common">Soft-shell clam</name>
    <dbReference type="NCBI Taxonomy" id="6604"/>
    <lineage>
        <taxon>Eukaryota</taxon>
        <taxon>Metazoa</taxon>
        <taxon>Spiralia</taxon>
        <taxon>Lophotrochozoa</taxon>
        <taxon>Mollusca</taxon>
        <taxon>Bivalvia</taxon>
        <taxon>Autobranchia</taxon>
        <taxon>Heteroconchia</taxon>
        <taxon>Euheterodonta</taxon>
        <taxon>Imparidentia</taxon>
        <taxon>Neoheterodontei</taxon>
        <taxon>Myida</taxon>
        <taxon>Myoidea</taxon>
        <taxon>Myidae</taxon>
        <taxon>Mya</taxon>
    </lineage>
</organism>
<dbReference type="CDD" id="cd00063">
    <property type="entry name" value="FN3"/>
    <property type="match status" value="1"/>
</dbReference>
<accession>A0ABY7GE52</accession>
<dbReference type="Proteomes" id="UP001164746">
    <property type="component" value="Chromosome 17"/>
</dbReference>
<gene>
    <name evidence="1" type="ORF">MAR_034346</name>
</gene>
<dbReference type="EMBL" id="CP111028">
    <property type="protein sequence ID" value="WAR31804.1"/>
    <property type="molecule type" value="Genomic_DNA"/>
</dbReference>
<name>A0ABY7GE52_MYAAR</name>
<evidence type="ECO:0000313" key="1">
    <source>
        <dbReference type="EMBL" id="WAR31804.1"/>
    </source>
</evidence>
<dbReference type="PANTHER" id="PTHR16897:SF2">
    <property type="entry name" value="OS03G0226600 PROTEIN"/>
    <property type="match status" value="1"/>
</dbReference>